<protein>
    <submittedName>
        <fullName evidence="2">Uncharacterized protein</fullName>
    </submittedName>
</protein>
<proteinExistence type="predicted"/>
<evidence type="ECO:0000313" key="3">
    <source>
        <dbReference type="Proteomes" id="UP001245184"/>
    </source>
</evidence>
<reference evidence="2 3" key="1">
    <citation type="submission" date="2023-08" db="EMBL/GenBank/DDBJ databases">
        <title>Genome sequencing of plant associated microbes to promote plant fitness in Sorghum bicolor and Oryza sativa.</title>
        <authorList>
            <person name="Coleman-Derr D."/>
        </authorList>
    </citation>
    <scope>NUCLEOTIDE SEQUENCE [LARGE SCALE GENOMIC DNA]</scope>
    <source>
        <strain evidence="2 3">SLBN-33</strain>
    </source>
</reference>
<feature type="region of interest" description="Disordered" evidence="1">
    <location>
        <begin position="1"/>
        <end position="21"/>
    </location>
</feature>
<dbReference type="EMBL" id="JAVIZN010000002">
    <property type="protein sequence ID" value="MDR6203498.1"/>
    <property type="molecule type" value="Genomic_DNA"/>
</dbReference>
<evidence type="ECO:0000313" key="2">
    <source>
        <dbReference type="EMBL" id="MDR6203498.1"/>
    </source>
</evidence>
<accession>A0ABD5CDX5</accession>
<organism evidence="2 3">
    <name type="scientific">Paraburkholderia graminis</name>
    <dbReference type="NCBI Taxonomy" id="60548"/>
    <lineage>
        <taxon>Bacteria</taxon>
        <taxon>Pseudomonadati</taxon>
        <taxon>Pseudomonadota</taxon>
        <taxon>Betaproteobacteria</taxon>
        <taxon>Burkholderiales</taxon>
        <taxon>Burkholderiaceae</taxon>
        <taxon>Paraburkholderia</taxon>
    </lineage>
</organism>
<dbReference type="AlphaFoldDB" id="A0ABD5CDX5"/>
<gene>
    <name evidence="2" type="ORF">QF025_002218</name>
</gene>
<dbReference type="Proteomes" id="UP001245184">
    <property type="component" value="Unassembled WGS sequence"/>
</dbReference>
<name>A0ABD5CDX5_9BURK</name>
<sequence>MRGKEGGAGRVDNGQEPAMHLSFPQVHLRERAVEALS</sequence>
<evidence type="ECO:0000256" key="1">
    <source>
        <dbReference type="SAM" id="MobiDB-lite"/>
    </source>
</evidence>
<comment type="caution">
    <text evidence="2">The sequence shown here is derived from an EMBL/GenBank/DDBJ whole genome shotgun (WGS) entry which is preliminary data.</text>
</comment>